<dbReference type="Proteomes" id="UP001164746">
    <property type="component" value="Chromosome 11"/>
</dbReference>
<dbReference type="EMBL" id="CP111022">
    <property type="protein sequence ID" value="WAR19804.1"/>
    <property type="molecule type" value="Genomic_DNA"/>
</dbReference>
<keyword evidence="2" id="KW-1185">Reference proteome</keyword>
<sequence length="61" mass="7032">MSEKSCSQLLNVSYNVKIPFTTFLGHIWFVKVSAQVVTYRSEPTFFSNRDVAGLRVLQEDF</sequence>
<evidence type="ECO:0000313" key="1">
    <source>
        <dbReference type="EMBL" id="WAR19804.1"/>
    </source>
</evidence>
<gene>
    <name evidence="1" type="ORF">MAR_001642</name>
</gene>
<evidence type="ECO:0000313" key="2">
    <source>
        <dbReference type="Proteomes" id="UP001164746"/>
    </source>
</evidence>
<name>A0ABY7FG10_MYAAR</name>
<accession>A0ABY7FG10</accession>
<proteinExistence type="predicted"/>
<reference evidence="1" key="1">
    <citation type="submission" date="2022-11" db="EMBL/GenBank/DDBJ databases">
        <title>Centuries of genome instability and evolution in soft-shell clam transmissible cancer (bioRxiv).</title>
        <authorList>
            <person name="Hart S.F.M."/>
            <person name="Yonemitsu M.A."/>
            <person name="Giersch R.M."/>
            <person name="Beal B.F."/>
            <person name="Arriagada G."/>
            <person name="Davis B.W."/>
            <person name="Ostrander E.A."/>
            <person name="Goff S.P."/>
            <person name="Metzger M.J."/>
        </authorList>
    </citation>
    <scope>NUCLEOTIDE SEQUENCE</scope>
    <source>
        <strain evidence="1">MELC-2E11</strain>
        <tissue evidence="1">Siphon/mantle</tissue>
    </source>
</reference>
<organism evidence="1 2">
    <name type="scientific">Mya arenaria</name>
    <name type="common">Soft-shell clam</name>
    <dbReference type="NCBI Taxonomy" id="6604"/>
    <lineage>
        <taxon>Eukaryota</taxon>
        <taxon>Metazoa</taxon>
        <taxon>Spiralia</taxon>
        <taxon>Lophotrochozoa</taxon>
        <taxon>Mollusca</taxon>
        <taxon>Bivalvia</taxon>
        <taxon>Autobranchia</taxon>
        <taxon>Heteroconchia</taxon>
        <taxon>Euheterodonta</taxon>
        <taxon>Imparidentia</taxon>
        <taxon>Neoheterodontei</taxon>
        <taxon>Myida</taxon>
        <taxon>Myoidea</taxon>
        <taxon>Myidae</taxon>
        <taxon>Mya</taxon>
    </lineage>
</organism>
<protein>
    <submittedName>
        <fullName evidence="1">Uncharacterized protein</fullName>
    </submittedName>
</protein>